<reference evidence="5" key="1">
    <citation type="journal article" date="2014" name="Front. Microbiol.">
        <title>High frequency of phylogenetically diverse reductive dehalogenase-homologous genes in deep subseafloor sedimentary metagenomes.</title>
        <authorList>
            <person name="Kawai M."/>
            <person name="Futagami T."/>
            <person name="Toyoda A."/>
            <person name="Takaki Y."/>
            <person name="Nishi S."/>
            <person name="Hori S."/>
            <person name="Arai W."/>
            <person name="Tsubouchi T."/>
            <person name="Morono Y."/>
            <person name="Uchiyama I."/>
            <person name="Ito T."/>
            <person name="Fujiyama A."/>
            <person name="Inagaki F."/>
            <person name="Takami H."/>
        </authorList>
    </citation>
    <scope>NUCLEOTIDE SEQUENCE</scope>
    <source>
        <strain evidence="5">Expedition CK06-06</strain>
    </source>
</reference>
<evidence type="ECO:0000259" key="4">
    <source>
        <dbReference type="Pfam" id="PF00005"/>
    </source>
</evidence>
<dbReference type="PANTHER" id="PTHR43790:SF4">
    <property type="entry name" value="GUANOSINE IMPORT ATP-BINDING PROTEIN NUPO"/>
    <property type="match status" value="1"/>
</dbReference>
<keyword evidence="2" id="KW-0067">ATP-binding</keyword>
<feature type="domain" description="ABC transporter" evidence="4">
    <location>
        <begin position="18"/>
        <end position="119"/>
    </location>
</feature>
<evidence type="ECO:0000256" key="3">
    <source>
        <dbReference type="SAM" id="MobiDB-lite"/>
    </source>
</evidence>
<evidence type="ECO:0000256" key="2">
    <source>
        <dbReference type="ARBA" id="ARBA00022840"/>
    </source>
</evidence>
<dbReference type="GO" id="GO:0016887">
    <property type="term" value="F:ATP hydrolysis activity"/>
    <property type="evidence" value="ECO:0007669"/>
    <property type="project" value="InterPro"/>
</dbReference>
<dbReference type="Gene3D" id="3.40.50.300">
    <property type="entry name" value="P-loop containing nucleotide triphosphate hydrolases"/>
    <property type="match status" value="1"/>
</dbReference>
<dbReference type="PANTHER" id="PTHR43790">
    <property type="entry name" value="CARBOHYDRATE TRANSPORT ATP-BINDING PROTEIN MG119-RELATED"/>
    <property type="match status" value="1"/>
</dbReference>
<keyword evidence="1" id="KW-0547">Nucleotide-binding</keyword>
<name>X1BTD4_9ZZZZ</name>
<dbReference type="SUPFAM" id="SSF52540">
    <property type="entry name" value="P-loop containing nucleoside triphosphate hydrolases"/>
    <property type="match status" value="1"/>
</dbReference>
<gene>
    <name evidence="5" type="ORF">S01H4_36157</name>
</gene>
<sequence length="168" mass="18274">HIELQDIHKYYGPVKANNGINLKVTPGQIHGILGENGAGKSTLMKILAGFSQQTRGSILVEGSAVDYRRPSQAAKLGIGMLYQDPLDFPLLTVLDNFMLGQTDGLRTQKNNFKKSFNSLAEALHFALPPDAALKTQQGGRKNRPHHDLAFNADVPQADPKCKEKSIGA</sequence>
<accession>X1BTD4</accession>
<evidence type="ECO:0000256" key="1">
    <source>
        <dbReference type="ARBA" id="ARBA00022741"/>
    </source>
</evidence>
<protein>
    <recommendedName>
        <fullName evidence="4">ABC transporter domain-containing protein</fullName>
    </recommendedName>
</protein>
<feature type="non-terminal residue" evidence="5">
    <location>
        <position position="1"/>
    </location>
</feature>
<feature type="compositionally biased region" description="Basic and acidic residues" evidence="3">
    <location>
        <begin position="159"/>
        <end position="168"/>
    </location>
</feature>
<dbReference type="AlphaFoldDB" id="X1BTD4"/>
<dbReference type="GO" id="GO:0005524">
    <property type="term" value="F:ATP binding"/>
    <property type="evidence" value="ECO:0007669"/>
    <property type="project" value="UniProtKB-KW"/>
</dbReference>
<dbReference type="Pfam" id="PF00005">
    <property type="entry name" value="ABC_tran"/>
    <property type="match status" value="1"/>
</dbReference>
<organism evidence="5">
    <name type="scientific">marine sediment metagenome</name>
    <dbReference type="NCBI Taxonomy" id="412755"/>
    <lineage>
        <taxon>unclassified sequences</taxon>
        <taxon>metagenomes</taxon>
        <taxon>ecological metagenomes</taxon>
    </lineage>
</organism>
<comment type="caution">
    <text evidence="5">The sequence shown here is derived from an EMBL/GenBank/DDBJ whole genome shotgun (WGS) entry which is preliminary data.</text>
</comment>
<dbReference type="InterPro" id="IPR003439">
    <property type="entry name" value="ABC_transporter-like_ATP-bd"/>
</dbReference>
<dbReference type="InterPro" id="IPR027417">
    <property type="entry name" value="P-loop_NTPase"/>
</dbReference>
<evidence type="ECO:0000313" key="5">
    <source>
        <dbReference type="EMBL" id="GAG84412.1"/>
    </source>
</evidence>
<feature type="region of interest" description="Disordered" evidence="3">
    <location>
        <begin position="134"/>
        <end position="168"/>
    </location>
</feature>
<dbReference type="EMBL" id="BART01019301">
    <property type="protein sequence ID" value="GAG84412.1"/>
    <property type="molecule type" value="Genomic_DNA"/>
</dbReference>
<dbReference type="InterPro" id="IPR050107">
    <property type="entry name" value="ABC_carbohydrate_import_ATPase"/>
</dbReference>
<proteinExistence type="predicted"/>